<dbReference type="PANTHER" id="PTHR36512">
    <property type="entry name" value="D-AMINOPEPTIDASE"/>
    <property type="match status" value="1"/>
</dbReference>
<evidence type="ECO:0000313" key="3">
    <source>
        <dbReference type="EMBL" id="QGK69036.1"/>
    </source>
</evidence>
<feature type="compositionally biased region" description="Basic and acidic residues" evidence="2">
    <location>
        <begin position="209"/>
        <end position="223"/>
    </location>
</feature>
<dbReference type="PANTHER" id="PTHR36512:SF3">
    <property type="entry name" value="BLR5678 PROTEIN"/>
    <property type="match status" value="1"/>
</dbReference>
<dbReference type="InterPro" id="IPR005321">
    <property type="entry name" value="Peptidase_S58_DmpA"/>
</dbReference>
<dbReference type="AlphaFoldDB" id="A0A5Q3Q6H3"/>
<dbReference type="EMBL" id="CP045929">
    <property type="protein sequence ID" value="QGK69036.1"/>
    <property type="molecule type" value="Genomic_DNA"/>
</dbReference>
<dbReference type="SUPFAM" id="SSF56266">
    <property type="entry name" value="DmpA/ArgJ-like"/>
    <property type="match status" value="1"/>
</dbReference>
<keyword evidence="4" id="KW-1185">Reference proteome</keyword>
<gene>
    <name evidence="3" type="ORF">GIY23_05330</name>
</gene>
<evidence type="ECO:0000256" key="2">
    <source>
        <dbReference type="SAM" id="MobiDB-lite"/>
    </source>
</evidence>
<reference evidence="4" key="1">
    <citation type="submission" date="2019-11" db="EMBL/GenBank/DDBJ databases">
        <title>The complete genome sequence of Saccharopolyspora sp. E2A.</title>
        <authorList>
            <person name="Zhang G."/>
        </authorList>
    </citation>
    <scope>NUCLEOTIDE SEQUENCE [LARGE SCALE GENOMIC DNA]</scope>
    <source>
        <strain evidence="4">E2A</strain>
    </source>
</reference>
<protein>
    <recommendedName>
        <fullName evidence="5">Peptidase S58 family protein</fullName>
    </recommendedName>
</protein>
<feature type="region of interest" description="Disordered" evidence="2">
    <location>
        <begin position="209"/>
        <end position="235"/>
    </location>
</feature>
<dbReference type="Gene3D" id="3.60.70.12">
    <property type="entry name" value="L-amino peptidase D-ALA esterase/amidase"/>
    <property type="match status" value="1"/>
</dbReference>
<name>A0A5Q3Q6H3_9PSEU</name>
<dbReference type="KEGG" id="sace:GIY23_05330"/>
<evidence type="ECO:0000313" key="4">
    <source>
        <dbReference type="Proteomes" id="UP000371041"/>
    </source>
</evidence>
<sequence length="341" mass="34401">MPVPRSESGIVDVPGVAVGHHQRIDAHWATGTSVVLVPDGAMAAVDVRGGGPGTRETDALDPTHLVQRAHAVVLTGGSAYGLAAADGVMGWLGDRGHGLPVGADAAHVVPIVPAAVLFDVPMNDWGNRPDAEFGRLACEAAGDDRRQGNVGAGAGAVSGHVKGGIGTASVTLPDGATVGVLVAVNSSGSPVDPDSGTPWGATVEVLRRPPKDEVEAGRPDGTRPGRHGPVGRPLNTTIGVVASDRPLSKAECHRVAVAAHDGLARAVRPAHGMTDGDTFFALSTAADDAGSAAEAGRVTALDEVCATAATLVERAIVRAVFAAEPIGDVSSYSTRYPSARE</sequence>
<dbReference type="GO" id="GO:0004177">
    <property type="term" value="F:aminopeptidase activity"/>
    <property type="evidence" value="ECO:0007669"/>
    <property type="project" value="TreeGrafter"/>
</dbReference>
<dbReference type="Proteomes" id="UP000371041">
    <property type="component" value="Chromosome"/>
</dbReference>
<evidence type="ECO:0000256" key="1">
    <source>
        <dbReference type="ARBA" id="ARBA00007068"/>
    </source>
</evidence>
<dbReference type="Pfam" id="PF03576">
    <property type="entry name" value="Peptidase_S58"/>
    <property type="match status" value="1"/>
</dbReference>
<organism evidence="3 4">
    <name type="scientific">Allosaccharopolyspora coralli</name>
    <dbReference type="NCBI Taxonomy" id="2665642"/>
    <lineage>
        <taxon>Bacteria</taxon>
        <taxon>Bacillati</taxon>
        <taxon>Actinomycetota</taxon>
        <taxon>Actinomycetes</taxon>
        <taxon>Pseudonocardiales</taxon>
        <taxon>Pseudonocardiaceae</taxon>
        <taxon>Allosaccharopolyspora</taxon>
    </lineage>
</organism>
<proteinExistence type="inferred from homology"/>
<dbReference type="CDD" id="cd02252">
    <property type="entry name" value="nylC_like"/>
    <property type="match status" value="1"/>
</dbReference>
<dbReference type="RefSeq" id="WP_154075637.1">
    <property type="nucleotide sequence ID" value="NZ_CP045929.1"/>
</dbReference>
<evidence type="ECO:0008006" key="5">
    <source>
        <dbReference type="Google" id="ProtNLM"/>
    </source>
</evidence>
<dbReference type="InterPro" id="IPR016117">
    <property type="entry name" value="ArgJ-like_dom_sf"/>
</dbReference>
<comment type="similarity">
    <text evidence="1">Belongs to the peptidase S58 family.</text>
</comment>
<accession>A0A5Q3Q6H3</accession>